<dbReference type="EMBL" id="JACHIU010000001">
    <property type="protein sequence ID" value="MBB6474826.1"/>
    <property type="molecule type" value="Genomic_DNA"/>
</dbReference>
<reference evidence="1 2" key="1">
    <citation type="submission" date="2020-08" db="EMBL/GenBank/DDBJ databases">
        <title>Sequencing the genomes of 1000 actinobacteria strains.</title>
        <authorList>
            <person name="Klenk H.-P."/>
        </authorList>
    </citation>
    <scope>NUCLEOTIDE SEQUENCE [LARGE SCALE GENOMIC DNA]</scope>
    <source>
        <strain evidence="1 2">DSM 44936</strain>
    </source>
</reference>
<gene>
    <name evidence="1" type="ORF">BJ992_004257</name>
</gene>
<comment type="caution">
    <text evidence="1">The sequence shown here is derived from an EMBL/GenBank/DDBJ whole genome shotgun (WGS) entry which is preliminary data.</text>
</comment>
<proteinExistence type="predicted"/>
<evidence type="ECO:0000313" key="1">
    <source>
        <dbReference type="EMBL" id="MBB6474826.1"/>
    </source>
</evidence>
<name>A0A7X0IGN7_9ACTN</name>
<keyword evidence="2" id="KW-1185">Reference proteome</keyword>
<dbReference type="AlphaFoldDB" id="A0A7X0IGN7"/>
<protein>
    <submittedName>
        <fullName evidence="1">Uncharacterized protein</fullName>
    </submittedName>
</protein>
<accession>A0A7X0IGN7</accession>
<dbReference type="Proteomes" id="UP000555564">
    <property type="component" value="Unassembled WGS sequence"/>
</dbReference>
<sequence length="64" mass="6721">MAVNLWVAAGVSEPPGPATAQAKSDITDLVHSAELVEAAVGGLNRFERSTTTQHCTRYVAIPLT</sequence>
<organism evidence="1 2">
    <name type="scientific">Sphaerisporangium rubeum</name>
    <dbReference type="NCBI Taxonomy" id="321317"/>
    <lineage>
        <taxon>Bacteria</taxon>
        <taxon>Bacillati</taxon>
        <taxon>Actinomycetota</taxon>
        <taxon>Actinomycetes</taxon>
        <taxon>Streptosporangiales</taxon>
        <taxon>Streptosporangiaceae</taxon>
        <taxon>Sphaerisporangium</taxon>
    </lineage>
</organism>
<evidence type="ECO:0000313" key="2">
    <source>
        <dbReference type="Proteomes" id="UP000555564"/>
    </source>
</evidence>